<dbReference type="RefSeq" id="YP_009118728.1">
    <property type="nucleotide sequence ID" value="NC_025425.1"/>
</dbReference>
<dbReference type="OrthoDB" id="17796at10239"/>
<organism evidence="1 2">
    <name type="scientific">Enterobacteria phage GEC-3S</name>
    <dbReference type="NCBI Taxonomy" id="1222338"/>
    <lineage>
        <taxon>Viruses</taxon>
        <taxon>Duplodnaviria</taxon>
        <taxon>Heunggongvirae</taxon>
        <taxon>Uroviricota</taxon>
        <taxon>Caudoviricetes</taxon>
        <taxon>Pantevenvirales</taxon>
        <taxon>Straboviridae</taxon>
        <taxon>Krischvirus</taxon>
        <taxon>Krischvirus gec3s</taxon>
    </lineage>
</organism>
<dbReference type="Proteomes" id="UP000203896">
    <property type="component" value="Segment"/>
</dbReference>
<name>A0A0B7MR60_9CAUD</name>
<evidence type="ECO:0000313" key="1">
    <source>
        <dbReference type="EMBL" id="CEO90648.1"/>
    </source>
</evidence>
<dbReference type="KEGG" id="vg:23301093"/>
<proteinExistence type="predicted"/>
<dbReference type="Pfam" id="PF24454">
    <property type="entry name" value="DUF7570"/>
    <property type="match status" value="1"/>
</dbReference>
<gene>
    <name evidence="1" type="ORF">BN201_0045</name>
</gene>
<sequence>MLVHNAIAHMVYSRFGRMEEINITDADLDLMQVEGQTYLKNNGVNIGKARVRELLVEYILSEFGISAFGVKEIAPKREISDKMIKKCQKARRKGF</sequence>
<dbReference type="GeneID" id="23301093"/>
<keyword evidence="2" id="KW-1185">Reference proteome</keyword>
<evidence type="ECO:0000313" key="2">
    <source>
        <dbReference type="Proteomes" id="UP000203896"/>
    </source>
</evidence>
<protein>
    <submittedName>
        <fullName evidence="1">Uncharacterized protein</fullName>
    </submittedName>
</protein>
<dbReference type="EMBL" id="HE978309">
    <property type="protein sequence ID" value="CEO90648.1"/>
    <property type="molecule type" value="Genomic_DNA"/>
</dbReference>
<accession>A0A0B7MR60</accession>
<dbReference type="InterPro" id="IPR055992">
    <property type="entry name" value="DUF7570"/>
</dbReference>
<reference evidence="1 2" key="1">
    <citation type="submission" date="2012-08" db="EMBL/GenBank/DDBJ databases">
        <title>Selection and characterization of a candidate therapeutic bacteriophage that lyses the German Escherichia coli O104:H4 outbreak strain.</title>
        <authorList>
            <person name="Merabishvilli M."/>
            <person name="De Vos D."/>
            <person name="Verbeken G."/>
            <person name="Kropinski A."/>
            <person name="Vandenheuvel D."/>
            <person name="Lavigne R."/>
            <person name="Wattiau P."/>
            <person name="Mast J."/>
            <person name="Ragimbeau C."/>
            <person name="Mossong J."/>
            <person name="Scheres J."/>
            <person name="Chanishvili N."/>
            <person name="Vaneechoutte M."/>
            <person name="Pirnay J.P."/>
        </authorList>
    </citation>
    <scope>NUCLEOTIDE SEQUENCE [LARGE SCALE GENOMIC DNA]</scope>
</reference>